<dbReference type="Pfam" id="PF05875">
    <property type="entry name" value="Ceramidase"/>
    <property type="match status" value="1"/>
</dbReference>
<accession>A0ABM1EC11</accession>
<dbReference type="Proteomes" id="UP000695022">
    <property type="component" value="Unplaced"/>
</dbReference>
<comment type="function">
    <text evidence="7">Hydrolyzes the sphingolipid ceramide into sphingosine and free fatty acid.</text>
</comment>
<gene>
    <name evidence="9" type="primary">LOC106810794</name>
</gene>
<evidence type="ECO:0000256" key="3">
    <source>
        <dbReference type="ARBA" id="ARBA00022692"/>
    </source>
</evidence>
<evidence type="ECO:0000256" key="7">
    <source>
        <dbReference type="RuleBase" id="RU364079"/>
    </source>
</evidence>
<dbReference type="RefSeq" id="XP_014669732.1">
    <property type="nucleotide sequence ID" value="XM_014814246.1"/>
</dbReference>
<feature type="transmembrane region" description="Helical" evidence="7">
    <location>
        <begin position="34"/>
        <end position="51"/>
    </location>
</feature>
<feature type="transmembrane region" description="Helical" evidence="7">
    <location>
        <begin position="63"/>
        <end position="79"/>
    </location>
</feature>
<name>A0ABM1EC11_PRICU</name>
<keyword evidence="5 7" id="KW-1133">Transmembrane helix</keyword>
<feature type="transmembrane region" description="Helical" evidence="7">
    <location>
        <begin position="116"/>
        <end position="134"/>
    </location>
</feature>
<dbReference type="PANTHER" id="PTHR46139:SF3">
    <property type="entry name" value="ALKALINE CERAMIDASE"/>
    <property type="match status" value="1"/>
</dbReference>
<evidence type="ECO:0000256" key="5">
    <source>
        <dbReference type="ARBA" id="ARBA00022989"/>
    </source>
</evidence>
<keyword evidence="3 7" id="KW-0812">Transmembrane</keyword>
<evidence type="ECO:0000256" key="2">
    <source>
        <dbReference type="ARBA" id="ARBA00009780"/>
    </source>
</evidence>
<evidence type="ECO:0000313" key="9">
    <source>
        <dbReference type="RefSeq" id="XP_014669732.1"/>
    </source>
</evidence>
<reference evidence="9" key="1">
    <citation type="submission" date="2025-08" db="UniProtKB">
        <authorList>
            <consortium name="RefSeq"/>
        </authorList>
    </citation>
    <scope>IDENTIFICATION</scope>
</reference>
<proteinExistence type="inferred from homology"/>
<feature type="transmembrane region" description="Helical" evidence="7">
    <location>
        <begin position="91"/>
        <end position="110"/>
    </location>
</feature>
<comment type="similarity">
    <text evidence="2 7">Belongs to the alkaline ceramidase family.</text>
</comment>
<dbReference type="EC" id="3.5.1.-" evidence="7"/>
<feature type="transmembrane region" description="Helical" evidence="7">
    <location>
        <begin position="146"/>
        <end position="172"/>
    </location>
</feature>
<feature type="transmembrane region" description="Helical" evidence="7">
    <location>
        <begin position="184"/>
        <end position="202"/>
    </location>
</feature>
<keyword evidence="7" id="KW-0443">Lipid metabolism</keyword>
<keyword evidence="4 7" id="KW-0378">Hydrolase</keyword>
<dbReference type="InterPro" id="IPR008901">
    <property type="entry name" value="ACER"/>
</dbReference>
<evidence type="ECO:0000256" key="4">
    <source>
        <dbReference type="ARBA" id="ARBA00022801"/>
    </source>
</evidence>
<dbReference type="PANTHER" id="PTHR46139">
    <property type="entry name" value="ALKALINE CERAMIDASE"/>
    <property type="match status" value="1"/>
</dbReference>
<evidence type="ECO:0000256" key="1">
    <source>
        <dbReference type="ARBA" id="ARBA00004141"/>
    </source>
</evidence>
<feature type="transmembrane region" description="Helical" evidence="7">
    <location>
        <begin position="6"/>
        <end position="22"/>
    </location>
</feature>
<sequence>MPLDISNALFFIIPPILIWLFNQYGCVVSQGVHLVWVLLFFVGVGSAYFHATLSLFGQLLDELAILWVIMAAFSMWFPRRLLPPRFQHNRNWFHLAVFFMGLSCSILACIKPVVNAFALMFFGIPSSAVLFAEVRRCDDNRAVRLGVRCTFIFVLAVLCWLNDILFCDVWVALNFPYLHCGWHIFIFLSSYTACVLFAYFYAKAEFPEQIPTLRFWPRDDWELGVPYVMLKRRGSVSHMKINNYSSKSSEMF</sequence>
<keyword evidence="6 7" id="KW-0472">Membrane</keyword>
<keyword evidence="8" id="KW-1185">Reference proteome</keyword>
<protein>
    <recommendedName>
        <fullName evidence="7">Alkaline ceramidase</fullName>
        <ecNumber evidence="7">3.5.1.-</ecNumber>
    </recommendedName>
</protein>
<comment type="subcellular location">
    <subcellularLocation>
        <location evidence="1">Membrane</location>
        <topology evidence="1">Multi-pass membrane protein</topology>
    </subcellularLocation>
</comment>
<evidence type="ECO:0000313" key="8">
    <source>
        <dbReference type="Proteomes" id="UP000695022"/>
    </source>
</evidence>
<dbReference type="GeneID" id="106810794"/>
<organism evidence="8 9">
    <name type="scientific">Priapulus caudatus</name>
    <name type="common">Priapulid worm</name>
    <dbReference type="NCBI Taxonomy" id="37621"/>
    <lineage>
        <taxon>Eukaryota</taxon>
        <taxon>Metazoa</taxon>
        <taxon>Ecdysozoa</taxon>
        <taxon>Scalidophora</taxon>
        <taxon>Priapulida</taxon>
        <taxon>Priapulimorpha</taxon>
        <taxon>Priapulimorphida</taxon>
        <taxon>Priapulidae</taxon>
        <taxon>Priapulus</taxon>
    </lineage>
</organism>
<evidence type="ECO:0000256" key="6">
    <source>
        <dbReference type="ARBA" id="ARBA00023136"/>
    </source>
</evidence>